<feature type="region of interest" description="Disordered" evidence="1">
    <location>
        <begin position="321"/>
        <end position="981"/>
    </location>
</feature>
<feature type="region of interest" description="Disordered" evidence="1">
    <location>
        <begin position="996"/>
        <end position="1071"/>
    </location>
</feature>
<accession>A0A8H7F0T7</accession>
<evidence type="ECO:0000313" key="3">
    <source>
        <dbReference type="Proteomes" id="UP000629468"/>
    </source>
</evidence>
<protein>
    <submittedName>
        <fullName evidence="2">Uncharacterized protein</fullName>
    </submittedName>
</protein>
<feature type="compositionally biased region" description="Low complexity" evidence="1">
    <location>
        <begin position="726"/>
        <end position="738"/>
    </location>
</feature>
<evidence type="ECO:0000256" key="1">
    <source>
        <dbReference type="SAM" id="MobiDB-lite"/>
    </source>
</evidence>
<feature type="compositionally biased region" description="Polar residues" evidence="1">
    <location>
        <begin position="345"/>
        <end position="364"/>
    </location>
</feature>
<proteinExistence type="predicted"/>
<feature type="compositionally biased region" description="Low complexity" evidence="1">
    <location>
        <begin position="611"/>
        <end position="622"/>
    </location>
</feature>
<evidence type="ECO:0000313" key="2">
    <source>
        <dbReference type="EMBL" id="KAF7771577.1"/>
    </source>
</evidence>
<feature type="compositionally biased region" description="Basic and acidic residues" evidence="1">
    <location>
        <begin position="459"/>
        <end position="475"/>
    </location>
</feature>
<feature type="compositionally biased region" description="Basic and acidic residues" evidence="1">
    <location>
        <begin position="541"/>
        <end position="571"/>
    </location>
</feature>
<feature type="compositionally biased region" description="Polar residues" evidence="1">
    <location>
        <begin position="916"/>
        <end position="934"/>
    </location>
</feature>
<feature type="compositionally biased region" description="Polar residues" evidence="1">
    <location>
        <begin position="576"/>
        <end position="586"/>
    </location>
</feature>
<feature type="compositionally biased region" description="Polar residues" evidence="1">
    <location>
        <begin position="382"/>
        <end position="392"/>
    </location>
</feature>
<comment type="caution">
    <text evidence="2">The sequence shown here is derived from an EMBL/GenBank/DDBJ whole genome shotgun (WGS) entry which is preliminary data.</text>
</comment>
<feature type="compositionally biased region" description="Basic and acidic residues" evidence="1">
    <location>
        <begin position="1015"/>
        <end position="1027"/>
    </location>
</feature>
<feature type="compositionally biased region" description="Basic and acidic residues" evidence="1">
    <location>
        <begin position="504"/>
        <end position="518"/>
    </location>
</feature>
<feature type="compositionally biased region" description="Basic and acidic residues" evidence="1">
    <location>
        <begin position="402"/>
        <end position="416"/>
    </location>
</feature>
<feature type="compositionally biased region" description="Polar residues" evidence="1">
    <location>
        <begin position="684"/>
        <end position="699"/>
    </location>
</feature>
<feature type="compositionally biased region" description="Pro residues" evidence="1">
    <location>
        <begin position="431"/>
        <end position="442"/>
    </location>
</feature>
<feature type="compositionally biased region" description="Low complexity" evidence="1">
    <location>
        <begin position="325"/>
        <end position="344"/>
    </location>
</feature>
<organism evidence="2 3">
    <name type="scientific">Agaricus bisporus var. burnettii</name>
    <dbReference type="NCBI Taxonomy" id="192524"/>
    <lineage>
        <taxon>Eukaryota</taxon>
        <taxon>Fungi</taxon>
        <taxon>Dikarya</taxon>
        <taxon>Basidiomycota</taxon>
        <taxon>Agaricomycotina</taxon>
        <taxon>Agaricomycetes</taxon>
        <taxon>Agaricomycetidae</taxon>
        <taxon>Agaricales</taxon>
        <taxon>Agaricineae</taxon>
        <taxon>Agaricaceae</taxon>
        <taxon>Agaricus</taxon>
    </lineage>
</organism>
<name>A0A8H7F0T7_AGABI</name>
<feature type="compositionally biased region" description="Polar residues" evidence="1">
    <location>
        <begin position="522"/>
        <end position="538"/>
    </location>
</feature>
<feature type="region of interest" description="Disordered" evidence="1">
    <location>
        <begin position="261"/>
        <end position="283"/>
    </location>
</feature>
<gene>
    <name evidence="2" type="ORF">Agabi119p4_5888</name>
</gene>
<feature type="compositionally biased region" description="Polar residues" evidence="1">
    <location>
        <begin position="812"/>
        <end position="834"/>
    </location>
</feature>
<sequence length="1071" mass="117601">MNNLLASVANISSPNVNQQQLHTALAERADIHKSCKSIETLLNILNDYCEAATAVVALEKKLAKALRETASSKVTNEVAANALNASASIFDVLVDVDTKFVKIADKEYDTISTEVKKWFKKLAKEEKVHDERIANANAKIKQAGIIFEKKSKKRAGDAPEEHSKYIQLISTLGPEITQEKYNHTLQTTQRHTVTIHNIAASLSRIADTEWTRCCESIRRSAPIIGFLGEWRALCEGFWYTDVPEDLVDLDKEAEDNLKLNTIQERGENEEESKDSQGQPQRHQFEQLRQDYGNATTPLHSPTGPQGDQETHQLHNQASFNGREATTSMSTSYSSQPTSSSSGNSPVLQHNSAYDLSPTRLSAPSLTRIPGYQADGDRDASIAPTTPSDNNLHPPSPSQYRPRSREESPTNDRERLFSDPVTGSVRSLSAFPVPPQHFPLPPPRPRDSPSQKTQTISVIRESREEQTYITGERDRLSGSPLPLEVDQGGEKLDSSEQLQQQPRRVSGDERHLERPHTLDIPRSSPTPGASKGMSMSSPAHHSPVDDRNSADTAEDHELYAREFGVREERRGSDGLVGNTSIPSMDKSSTGRDNVDFPSISTPLQGRSRLAETTDTGSSSTTGSIVAAMRSRYSNTSGSQSPPPRSDVPRLQASVNELASRYQPPPPSNVHGTNTNYVGVAEMRSQKSPRAQQSPLQSATRSPPAVGRRISLPPTPERAESRQRGGVSSPSMTPTPSTRPLPRESPSRPRTRDSSENTEDFVQRRRLEGELTEKEYRKKERDLMEREREILMREKELERDRARISTYRDGLVASSGNGNNSDYGDLSNSHGASPLQSYPKERRISFRRLRQNSQPKTPPMGRNQLLPPQGHLGPSSSNPNLRERHQSHHSYSSPPASSYNNPDFNTSSTSGSGSGNSAHLNRSTGSPVIDKSSLQPPSEKKGGWMRRLSMPVGGALPFSLDSSKRHVNNSGSSATSSGSPTVGVKQLGAGIVGGKGIGIMSDDRRNHSSVTMGFGGRDSRDGDREREHGYGYAQMSPGEQDGVRFGGLGNIGLGRRNHDARSTTNLKSGFNRK</sequence>
<feature type="compositionally biased region" description="Low complexity" evidence="1">
    <location>
        <begin position="966"/>
        <end position="981"/>
    </location>
</feature>
<feature type="compositionally biased region" description="Basic and acidic residues" evidence="1">
    <location>
        <begin position="739"/>
        <end position="801"/>
    </location>
</feature>
<dbReference type="Proteomes" id="UP000629468">
    <property type="component" value="Unassembled WGS sequence"/>
</dbReference>
<feature type="compositionally biased region" description="Low complexity" evidence="1">
    <location>
        <begin position="887"/>
        <end position="915"/>
    </location>
</feature>
<dbReference type="EMBL" id="JABXXO010000008">
    <property type="protein sequence ID" value="KAF7771577.1"/>
    <property type="molecule type" value="Genomic_DNA"/>
</dbReference>
<feature type="compositionally biased region" description="Polar residues" evidence="1">
    <location>
        <begin position="1060"/>
        <end position="1071"/>
    </location>
</feature>
<dbReference type="AlphaFoldDB" id="A0A8H7F0T7"/>
<reference evidence="2 3" key="1">
    <citation type="journal article" name="Sci. Rep.">
        <title>Telomere-to-telomere assembled and centromere annotated genomes of the two main subspecies of the button mushroom Agaricus bisporus reveal especially polymorphic chromosome ends.</title>
        <authorList>
            <person name="Sonnenberg A.S.M."/>
            <person name="Sedaghat-Telgerd N."/>
            <person name="Lavrijssen B."/>
            <person name="Ohm R.A."/>
            <person name="Hendrickx P.M."/>
            <person name="Scholtmeijer K."/>
            <person name="Baars J.J.P."/>
            <person name="van Peer A."/>
        </authorList>
    </citation>
    <scope>NUCLEOTIDE SEQUENCE [LARGE SCALE GENOMIC DNA]</scope>
    <source>
        <strain evidence="2 3">H119_p4</strain>
    </source>
</reference>